<dbReference type="Proteomes" id="UP000190906">
    <property type="component" value="Unassembled WGS sequence"/>
</dbReference>
<dbReference type="Pfam" id="PF13302">
    <property type="entry name" value="Acetyltransf_3"/>
    <property type="match status" value="1"/>
</dbReference>
<dbReference type="PANTHER" id="PTHR43792:SF9">
    <property type="entry name" value="RIBOSOMAL-PROTEIN-ALANINE ACETYLTRANSFERASE"/>
    <property type="match status" value="1"/>
</dbReference>
<dbReference type="GO" id="GO:0008999">
    <property type="term" value="F:protein-N-terminal-alanine acetyltransferase activity"/>
    <property type="evidence" value="ECO:0007669"/>
    <property type="project" value="TreeGrafter"/>
</dbReference>
<evidence type="ECO:0000313" key="2">
    <source>
        <dbReference type="EMBL" id="OOR11555.1"/>
    </source>
</evidence>
<dbReference type="InterPro" id="IPR000182">
    <property type="entry name" value="GNAT_dom"/>
</dbReference>
<dbReference type="CDD" id="cd04301">
    <property type="entry name" value="NAT_SF"/>
    <property type="match status" value="1"/>
</dbReference>
<comment type="caution">
    <text evidence="2">The sequence shown here is derived from an EMBL/GenBank/DDBJ whole genome shotgun (WGS) entry which is preliminary data.</text>
</comment>
<sequence length="186" mass="21999">MIVEKWSYPALYTKRLILREINMSDILHTYEYASDKEMSTYTVWDAHQSLHDTQKYIEEIVSQYEKEKVAPLGIVLREEQKLIGTCGFIKYDVTEHKAEIAYALSRKYWGRGLATEAASAFFSYDFNELRLNSIEAGCNSENEASEKLMKRLNMEYDCTIQKDLFIKGKYRDTKRYCISRKRYMNQ</sequence>
<name>A0A1S9TND8_BACCE</name>
<dbReference type="PROSITE" id="PS51186">
    <property type="entry name" value="GNAT"/>
    <property type="match status" value="1"/>
</dbReference>
<dbReference type="PANTHER" id="PTHR43792">
    <property type="entry name" value="GNAT FAMILY, PUTATIVE (AFU_ORTHOLOGUE AFUA_3G00765)-RELATED-RELATED"/>
    <property type="match status" value="1"/>
</dbReference>
<dbReference type="RefSeq" id="WP_063219744.1">
    <property type="nucleotide sequence ID" value="NZ_MUAJ01000014.1"/>
</dbReference>
<dbReference type="InterPro" id="IPR051531">
    <property type="entry name" value="N-acetyltransferase"/>
</dbReference>
<organism evidence="2 3">
    <name type="scientific">Bacillus cereus</name>
    <dbReference type="NCBI Taxonomy" id="1396"/>
    <lineage>
        <taxon>Bacteria</taxon>
        <taxon>Bacillati</taxon>
        <taxon>Bacillota</taxon>
        <taxon>Bacilli</taxon>
        <taxon>Bacillales</taxon>
        <taxon>Bacillaceae</taxon>
        <taxon>Bacillus</taxon>
        <taxon>Bacillus cereus group</taxon>
    </lineage>
</organism>
<dbReference type="GO" id="GO:0005737">
    <property type="term" value="C:cytoplasm"/>
    <property type="evidence" value="ECO:0007669"/>
    <property type="project" value="TreeGrafter"/>
</dbReference>
<proteinExistence type="predicted"/>
<reference evidence="2 3" key="1">
    <citation type="submission" date="2017-01" db="EMBL/GenBank/DDBJ databases">
        <title>Bacillus cereus isolates.</title>
        <authorList>
            <person name="Beno S.M."/>
        </authorList>
    </citation>
    <scope>NUCLEOTIDE SEQUENCE [LARGE SCALE GENOMIC DNA]</scope>
    <source>
        <strain evidence="2 3">FSL H8-0485</strain>
    </source>
</reference>
<accession>A0A1S9TND8</accession>
<dbReference type="AlphaFoldDB" id="A0A1S9TND8"/>
<gene>
    <name evidence="2" type="ORF">BW897_16680</name>
</gene>
<dbReference type="SUPFAM" id="SSF55729">
    <property type="entry name" value="Acyl-CoA N-acyltransferases (Nat)"/>
    <property type="match status" value="1"/>
</dbReference>
<dbReference type="Gene3D" id="3.40.630.30">
    <property type="match status" value="1"/>
</dbReference>
<feature type="domain" description="N-acetyltransferase" evidence="1">
    <location>
        <begin position="30"/>
        <end position="186"/>
    </location>
</feature>
<keyword evidence="2" id="KW-0808">Transferase</keyword>
<evidence type="ECO:0000313" key="3">
    <source>
        <dbReference type="Proteomes" id="UP000190906"/>
    </source>
</evidence>
<evidence type="ECO:0000259" key="1">
    <source>
        <dbReference type="PROSITE" id="PS51186"/>
    </source>
</evidence>
<protein>
    <submittedName>
        <fullName evidence="2">N-acetyltransferase</fullName>
    </submittedName>
</protein>
<dbReference type="InterPro" id="IPR016181">
    <property type="entry name" value="Acyl_CoA_acyltransferase"/>
</dbReference>
<dbReference type="EMBL" id="MUAJ01000014">
    <property type="protein sequence ID" value="OOR11555.1"/>
    <property type="molecule type" value="Genomic_DNA"/>
</dbReference>